<reference evidence="3 4" key="1">
    <citation type="submission" date="2020-12" db="EMBL/GenBank/DDBJ databases">
        <title>Concerted genomic and epigenomic changes stabilize Arabidopsis allopolyploids.</title>
        <authorList>
            <person name="Chen Z."/>
        </authorList>
    </citation>
    <scope>NUCLEOTIDE SEQUENCE [LARGE SCALE GENOMIC DNA]</scope>
    <source>
        <strain evidence="3">As9502</strain>
        <tissue evidence="3">Leaf</tissue>
    </source>
</reference>
<name>A0A8T1YHR9_ARASU</name>
<dbReference type="OrthoDB" id="1516808at2759"/>
<proteinExistence type="predicted"/>
<dbReference type="Pfam" id="PF24818">
    <property type="entry name" value="PH_TRF2_HOY1"/>
    <property type="match status" value="1"/>
</dbReference>
<organism evidence="3 4">
    <name type="scientific">Arabidopsis suecica</name>
    <name type="common">Swedish thale-cress</name>
    <name type="synonym">Cardaminopsis suecica</name>
    <dbReference type="NCBI Taxonomy" id="45249"/>
    <lineage>
        <taxon>Eukaryota</taxon>
        <taxon>Viridiplantae</taxon>
        <taxon>Streptophyta</taxon>
        <taxon>Embryophyta</taxon>
        <taxon>Tracheophyta</taxon>
        <taxon>Spermatophyta</taxon>
        <taxon>Magnoliopsida</taxon>
        <taxon>eudicotyledons</taxon>
        <taxon>Gunneridae</taxon>
        <taxon>Pentapetalae</taxon>
        <taxon>rosids</taxon>
        <taxon>malvids</taxon>
        <taxon>Brassicales</taxon>
        <taxon>Brassicaceae</taxon>
        <taxon>Camelineae</taxon>
        <taxon>Arabidopsis</taxon>
    </lineage>
</organism>
<feature type="domain" description="TRF2/HOY1 PH-like" evidence="2">
    <location>
        <begin position="141"/>
        <end position="259"/>
    </location>
</feature>
<feature type="region of interest" description="Disordered" evidence="1">
    <location>
        <begin position="32"/>
        <end position="69"/>
    </location>
</feature>
<accession>A0A8T1YHR9</accession>
<sequence>MVEMRKSGGLRRTESELAAKCRDELPVKLEIAEDDLEEEHAPLTKRSRLWSPGTSSSTMAPAKYNPLDEPSPLGLNLRKSPSLLELIQMTITHCGDPKAAETLKAGALGSGLKKESKSIAAAASLGPTLAPGSIEKLKASNFPASLLKIGQWEYKSRYEGDLVAKCYFAKHKLVWEVLEQGLKSKIEIQWSDIMALKANCPEDGPGTLTLVLARQPLFFRETNPQPRKHTLWQATSDFTDGQASMNRHHFLQCAQGIMNKHFEKLVQCDHRLFHLSRQPEIAIDSPYFDARQSIFEDPSESKGHPFGNLNLSTGPSISGTQNLASPVGAQSSSEHMYLSHEAPSPSSVIDARANEGIGGSEAVNSRNRTDCGQIEAPGLHQSMSLSDFLAVLCDSKNTTDLNLAEDVAGLHQSMSVSDFVAYLSDSRNITDSDQIKVPGLHQSMSVSDFVGLLSDSAGGNHPEHMEKFEIMKQQLLSDNIQFEAPDEKSLMPRVNSLFNLLYKDPNVAANSQLNTEMSVGLKSEPKGIVSDNNNNNNNNNNRVLDPASSSKPQGMLRKDSFSDLLLHLPRITSLPKFLSNISEEDGDAYNR</sequence>
<evidence type="ECO:0000259" key="2">
    <source>
        <dbReference type="Pfam" id="PF24818"/>
    </source>
</evidence>
<evidence type="ECO:0000313" key="4">
    <source>
        <dbReference type="Proteomes" id="UP000694251"/>
    </source>
</evidence>
<keyword evidence="4" id="KW-1185">Reference proteome</keyword>
<feature type="compositionally biased region" description="Low complexity" evidence="1">
    <location>
        <begin position="532"/>
        <end position="541"/>
    </location>
</feature>
<dbReference type="InterPro" id="IPR057939">
    <property type="entry name" value="TRF2_HOY1_PH"/>
</dbReference>
<dbReference type="EMBL" id="JAEFBJ010000012">
    <property type="protein sequence ID" value="KAG7545568.1"/>
    <property type="molecule type" value="Genomic_DNA"/>
</dbReference>
<comment type="caution">
    <text evidence="3">The sequence shown here is derived from an EMBL/GenBank/DDBJ whole genome shotgun (WGS) entry which is preliminary data.</text>
</comment>
<protein>
    <recommendedName>
        <fullName evidence="2">TRF2/HOY1 PH-like domain-containing protein</fullName>
    </recommendedName>
</protein>
<gene>
    <name evidence="3" type="ORF">ISN44_As12g010140</name>
</gene>
<dbReference type="PANTHER" id="PTHR33494">
    <property type="entry name" value="OS02G0793800 PROTEIN"/>
    <property type="match status" value="1"/>
</dbReference>
<dbReference type="AlphaFoldDB" id="A0A8T1YHR9"/>
<feature type="region of interest" description="Disordered" evidence="1">
    <location>
        <begin position="524"/>
        <end position="556"/>
    </location>
</feature>
<feature type="region of interest" description="Disordered" evidence="1">
    <location>
        <begin position="298"/>
        <end position="352"/>
    </location>
</feature>
<evidence type="ECO:0000313" key="3">
    <source>
        <dbReference type="EMBL" id="KAG7545568.1"/>
    </source>
</evidence>
<dbReference type="Proteomes" id="UP000694251">
    <property type="component" value="Chromosome 12"/>
</dbReference>
<feature type="compositionally biased region" description="Polar residues" evidence="1">
    <location>
        <begin position="309"/>
        <end position="334"/>
    </location>
</feature>
<evidence type="ECO:0000256" key="1">
    <source>
        <dbReference type="SAM" id="MobiDB-lite"/>
    </source>
</evidence>
<dbReference type="PANTHER" id="PTHR33494:SF7">
    <property type="entry name" value="ATP-DEPENDENT DNA HELICASE"/>
    <property type="match status" value="1"/>
</dbReference>